<dbReference type="GO" id="GO:0005874">
    <property type="term" value="C:microtubule"/>
    <property type="evidence" value="ECO:0007669"/>
    <property type="project" value="UniProtKB-KW"/>
</dbReference>
<protein>
    <recommendedName>
        <fullName evidence="6">Gamma-tubulin complex component</fullName>
    </recommendedName>
</protein>
<evidence type="ECO:0000259" key="8">
    <source>
        <dbReference type="Pfam" id="PF17681"/>
    </source>
</evidence>
<dbReference type="GO" id="GO:0051011">
    <property type="term" value="F:microtubule minus-end binding"/>
    <property type="evidence" value="ECO:0007669"/>
    <property type="project" value="TreeGrafter"/>
</dbReference>
<sequence length="659" mass="78274">MLHETLIHLWHKSEESELSNLYELQEFLHPGEKELLQHIMEIASNYHWIVAFCKKVQQTKTTDFGQVNEGSIQLTPHGLYIKAFGNGVLDVLGDYRNEIVRLEESFLQNPQLPLTFIFSCLEKYQVLFNMLKSVIDVLQKENLHGCLLMGRLHKYIYCGVDCIVNAAEKITHSFNVIFYRHLCNWIIYGDLVDIDNEFFICDGKCWDEDFLYPEQMDETSMCSSWSAVDRIRNRIRRPPPVRKFYINWNMVPMFVTIDTAESILFMGRIVWIVRNDPKRVTDDQYQTKYRRDIWEGKDIEYYKKIQALEKQTFDQVEFQRAIEECRIKLTKYLWSVMLDEGNLKQHLQLIRDYYALGRGELFHQFIAVAENHIKSTTLDHNAYNLNFIFLETARKIYGENDKTYLRFELSTSKSEATSNPWSKLQLNFEINWPLHIVFHPKSMELYNKLFCYLLRLSKTQIHLNKLWHSHMSGKQNIDRRVWTLRQHLIFLVNNLQYYLQVDVIEAQFSLLLKAVENANEFEDIIKVHHEFISNLLAQTFVLTPDEGHTYQNKHHLHQMPAVQFNVPSKVYNVIIRLLELCDSFCVIASTWGIELTEPEVMELEEFQKRTDTIVESLLFILYRLHEKANGQHLLQLLYQLDFNRYFSRSKPDFNLTHGS</sequence>
<dbReference type="Proteomes" id="UP001168821">
    <property type="component" value="Unassembled WGS sequence"/>
</dbReference>
<dbReference type="AlphaFoldDB" id="A0AA38MBC7"/>
<evidence type="ECO:0000256" key="5">
    <source>
        <dbReference type="ARBA" id="ARBA00023212"/>
    </source>
</evidence>
<evidence type="ECO:0000256" key="2">
    <source>
        <dbReference type="ARBA" id="ARBA00010337"/>
    </source>
</evidence>
<evidence type="ECO:0000256" key="4">
    <source>
        <dbReference type="ARBA" id="ARBA00022701"/>
    </source>
</evidence>
<evidence type="ECO:0000259" key="7">
    <source>
        <dbReference type="Pfam" id="PF04130"/>
    </source>
</evidence>
<dbReference type="Gene3D" id="1.20.120.1900">
    <property type="entry name" value="Gamma-tubulin complex, C-terminal domain"/>
    <property type="match status" value="1"/>
</dbReference>
<accession>A0AA38MBC7</accession>
<keyword evidence="5 6" id="KW-0206">Cytoskeleton</keyword>
<keyword evidence="4 6" id="KW-0493">Microtubule</keyword>
<evidence type="ECO:0000256" key="6">
    <source>
        <dbReference type="RuleBase" id="RU363050"/>
    </source>
</evidence>
<dbReference type="GO" id="GO:0000922">
    <property type="term" value="C:spindle pole"/>
    <property type="evidence" value="ECO:0007669"/>
    <property type="project" value="InterPro"/>
</dbReference>
<dbReference type="PANTHER" id="PTHR19302:SF27">
    <property type="entry name" value="GAMMA-TUBULIN COMPLEX COMPONENT 4"/>
    <property type="match status" value="1"/>
</dbReference>
<dbReference type="GO" id="GO:0043015">
    <property type="term" value="F:gamma-tubulin binding"/>
    <property type="evidence" value="ECO:0007669"/>
    <property type="project" value="InterPro"/>
</dbReference>
<dbReference type="InterPro" id="IPR041470">
    <property type="entry name" value="GCP_N"/>
</dbReference>
<dbReference type="InterPro" id="IPR040457">
    <property type="entry name" value="GCP_C"/>
</dbReference>
<evidence type="ECO:0000313" key="10">
    <source>
        <dbReference type="Proteomes" id="UP001168821"/>
    </source>
</evidence>
<comment type="caution">
    <text evidence="9">The sequence shown here is derived from an EMBL/GenBank/DDBJ whole genome shotgun (WGS) entry which is preliminary data.</text>
</comment>
<feature type="domain" description="Gamma tubulin complex component C-terminal" evidence="7">
    <location>
        <begin position="343"/>
        <end position="646"/>
    </location>
</feature>
<dbReference type="InterPro" id="IPR007259">
    <property type="entry name" value="GCP"/>
</dbReference>
<evidence type="ECO:0000313" key="9">
    <source>
        <dbReference type="EMBL" id="KAJ3649926.1"/>
    </source>
</evidence>
<organism evidence="9 10">
    <name type="scientific">Zophobas morio</name>
    <dbReference type="NCBI Taxonomy" id="2755281"/>
    <lineage>
        <taxon>Eukaryota</taxon>
        <taxon>Metazoa</taxon>
        <taxon>Ecdysozoa</taxon>
        <taxon>Arthropoda</taxon>
        <taxon>Hexapoda</taxon>
        <taxon>Insecta</taxon>
        <taxon>Pterygota</taxon>
        <taxon>Neoptera</taxon>
        <taxon>Endopterygota</taxon>
        <taxon>Coleoptera</taxon>
        <taxon>Polyphaga</taxon>
        <taxon>Cucujiformia</taxon>
        <taxon>Tenebrionidae</taxon>
        <taxon>Zophobas</taxon>
    </lineage>
</organism>
<evidence type="ECO:0000256" key="1">
    <source>
        <dbReference type="ARBA" id="ARBA00004267"/>
    </source>
</evidence>
<proteinExistence type="inferred from homology"/>
<dbReference type="PANTHER" id="PTHR19302">
    <property type="entry name" value="GAMMA TUBULIN COMPLEX PROTEIN"/>
    <property type="match status" value="1"/>
</dbReference>
<dbReference type="GO" id="GO:0051225">
    <property type="term" value="P:spindle assembly"/>
    <property type="evidence" value="ECO:0007669"/>
    <property type="project" value="TreeGrafter"/>
</dbReference>
<dbReference type="Pfam" id="PF17681">
    <property type="entry name" value="GCP_N_terminal"/>
    <property type="match status" value="1"/>
</dbReference>
<name>A0AA38MBC7_9CUCU</name>
<dbReference type="GO" id="GO:0051321">
    <property type="term" value="P:meiotic cell cycle"/>
    <property type="evidence" value="ECO:0007669"/>
    <property type="project" value="TreeGrafter"/>
</dbReference>
<comment type="similarity">
    <text evidence="2 6">Belongs to the TUBGCP family.</text>
</comment>
<dbReference type="GO" id="GO:0000278">
    <property type="term" value="P:mitotic cell cycle"/>
    <property type="evidence" value="ECO:0007669"/>
    <property type="project" value="TreeGrafter"/>
</dbReference>
<comment type="subcellular location">
    <subcellularLocation>
        <location evidence="1 6">Cytoplasm</location>
        <location evidence="1 6">Cytoskeleton</location>
        <location evidence="1 6">Microtubule organizing center</location>
    </subcellularLocation>
</comment>
<keyword evidence="3 6" id="KW-0963">Cytoplasm</keyword>
<reference evidence="9" key="1">
    <citation type="journal article" date="2023" name="G3 (Bethesda)">
        <title>Whole genome assemblies of Zophobas morio and Tenebrio molitor.</title>
        <authorList>
            <person name="Kaur S."/>
            <person name="Stinson S.A."/>
            <person name="diCenzo G.C."/>
        </authorList>
    </citation>
    <scope>NUCLEOTIDE SEQUENCE</scope>
    <source>
        <strain evidence="9">QUZm001</strain>
    </source>
</reference>
<keyword evidence="10" id="KW-1185">Reference proteome</keyword>
<dbReference type="GO" id="GO:0031122">
    <property type="term" value="P:cytoplasmic microtubule organization"/>
    <property type="evidence" value="ECO:0007669"/>
    <property type="project" value="TreeGrafter"/>
</dbReference>
<evidence type="ECO:0000256" key="3">
    <source>
        <dbReference type="ARBA" id="ARBA00022490"/>
    </source>
</evidence>
<feature type="domain" description="Gamma tubulin complex component protein N-terminal" evidence="8">
    <location>
        <begin position="13"/>
        <end position="340"/>
    </location>
</feature>
<dbReference type="EMBL" id="JALNTZ010000006">
    <property type="protein sequence ID" value="KAJ3649926.1"/>
    <property type="molecule type" value="Genomic_DNA"/>
</dbReference>
<gene>
    <name evidence="9" type="ORF">Zmor_021642</name>
</gene>
<dbReference type="GO" id="GO:0007020">
    <property type="term" value="P:microtubule nucleation"/>
    <property type="evidence" value="ECO:0007669"/>
    <property type="project" value="InterPro"/>
</dbReference>
<dbReference type="GO" id="GO:0000930">
    <property type="term" value="C:gamma-tubulin complex"/>
    <property type="evidence" value="ECO:0007669"/>
    <property type="project" value="TreeGrafter"/>
</dbReference>
<dbReference type="Pfam" id="PF04130">
    <property type="entry name" value="GCP_C_terminal"/>
    <property type="match status" value="1"/>
</dbReference>
<dbReference type="InterPro" id="IPR042241">
    <property type="entry name" value="GCP_C_sf"/>
</dbReference>